<dbReference type="HOGENOM" id="CLU_1489123_0_0_1"/>
<name>A0A0C9Y1I0_9AGAR</name>
<protein>
    <submittedName>
        <fullName evidence="1">Uncharacterized protein</fullName>
    </submittedName>
</protein>
<dbReference type="InterPro" id="IPR027417">
    <property type="entry name" value="P-loop_NTPase"/>
</dbReference>
<evidence type="ECO:0000313" key="2">
    <source>
        <dbReference type="Proteomes" id="UP000054477"/>
    </source>
</evidence>
<dbReference type="Gene3D" id="3.40.50.300">
    <property type="entry name" value="P-loop containing nucleotide triphosphate hydrolases"/>
    <property type="match status" value="1"/>
</dbReference>
<keyword evidence="2" id="KW-1185">Reference proteome</keyword>
<dbReference type="OrthoDB" id="2911176at2759"/>
<accession>A0A0C9Y1I0</accession>
<dbReference type="AlphaFoldDB" id="A0A0C9Y1I0"/>
<gene>
    <name evidence="1" type="ORF">K443DRAFT_676398</name>
</gene>
<reference evidence="2" key="2">
    <citation type="submission" date="2015-01" db="EMBL/GenBank/DDBJ databases">
        <title>Evolutionary Origins and Diversification of the Mycorrhizal Mutualists.</title>
        <authorList>
            <consortium name="DOE Joint Genome Institute"/>
            <consortium name="Mycorrhizal Genomics Consortium"/>
            <person name="Kohler A."/>
            <person name="Kuo A."/>
            <person name="Nagy L.G."/>
            <person name="Floudas D."/>
            <person name="Copeland A."/>
            <person name="Barry K.W."/>
            <person name="Cichocki N."/>
            <person name="Veneault-Fourrey C."/>
            <person name="LaButti K."/>
            <person name="Lindquist E.A."/>
            <person name="Lipzen A."/>
            <person name="Lundell T."/>
            <person name="Morin E."/>
            <person name="Murat C."/>
            <person name="Riley R."/>
            <person name="Ohm R."/>
            <person name="Sun H."/>
            <person name="Tunlid A."/>
            <person name="Henrissat B."/>
            <person name="Grigoriev I.V."/>
            <person name="Hibbett D.S."/>
            <person name="Martin F."/>
        </authorList>
    </citation>
    <scope>NUCLEOTIDE SEQUENCE [LARGE SCALE GENOMIC DNA]</scope>
    <source>
        <strain evidence="2">LaAM-08-1</strain>
    </source>
</reference>
<evidence type="ECO:0000313" key="1">
    <source>
        <dbReference type="EMBL" id="KIK03902.1"/>
    </source>
</evidence>
<sequence length="175" mass="20077">MLKQLLTRFGMISPPKIYFYGLCHVEMTTLARTVECGRYYQHSERVQGFKFAEIRLEIDGEPLDAYIPSDTFGSFLFTRENLPETPGGIVFVIDTTDAESMHESRRELISLVHDTKKLSQPILILVSTANTDVVAECDLEEIIAEENGRIALFTYSLPSNRFIEGFRWLVKKMEM</sequence>
<dbReference type="SUPFAM" id="SSF52540">
    <property type="entry name" value="P-loop containing nucleoside triphosphate hydrolases"/>
    <property type="match status" value="1"/>
</dbReference>
<dbReference type="Proteomes" id="UP000054477">
    <property type="component" value="Unassembled WGS sequence"/>
</dbReference>
<reference evidence="1 2" key="1">
    <citation type="submission" date="2014-04" db="EMBL/GenBank/DDBJ databases">
        <authorList>
            <consortium name="DOE Joint Genome Institute"/>
            <person name="Kuo A."/>
            <person name="Kohler A."/>
            <person name="Nagy L.G."/>
            <person name="Floudas D."/>
            <person name="Copeland A."/>
            <person name="Barry K.W."/>
            <person name="Cichocki N."/>
            <person name="Veneault-Fourrey C."/>
            <person name="LaButti K."/>
            <person name="Lindquist E.A."/>
            <person name="Lipzen A."/>
            <person name="Lundell T."/>
            <person name="Morin E."/>
            <person name="Murat C."/>
            <person name="Sun H."/>
            <person name="Tunlid A."/>
            <person name="Henrissat B."/>
            <person name="Grigoriev I.V."/>
            <person name="Hibbett D.S."/>
            <person name="Martin F."/>
            <person name="Nordberg H.P."/>
            <person name="Cantor M.N."/>
            <person name="Hua S.X."/>
        </authorList>
    </citation>
    <scope>NUCLEOTIDE SEQUENCE [LARGE SCALE GENOMIC DNA]</scope>
    <source>
        <strain evidence="1 2">LaAM-08-1</strain>
    </source>
</reference>
<proteinExistence type="predicted"/>
<dbReference type="EMBL" id="KN838575">
    <property type="protein sequence ID" value="KIK03902.1"/>
    <property type="molecule type" value="Genomic_DNA"/>
</dbReference>
<organism evidence="1 2">
    <name type="scientific">Laccaria amethystina LaAM-08-1</name>
    <dbReference type="NCBI Taxonomy" id="1095629"/>
    <lineage>
        <taxon>Eukaryota</taxon>
        <taxon>Fungi</taxon>
        <taxon>Dikarya</taxon>
        <taxon>Basidiomycota</taxon>
        <taxon>Agaricomycotina</taxon>
        <taxon>Agaricomycetes</taxon>
        <taxon>Agaricomycetidae</taxon>
        <taxon>Agaricales</taxon>
        <taxon>Agaricineae</taxon>
        <taxon>Hydnangiaceae</taxon>
        <taxon>Laccaria</taxon>
    </lineage>
</organism>